<dbReference type="Proteomes" id="UP000460272">
    <property type="component" value="Unassembled WGS sequence"/>
</dbReference>
<sequence>MGRPVASRPWTRPADVREAVRRKWPELLTAFMTGEPWAPLDVPLRGPGPAEIGERLADVQDWAAQWQRAGRGPLRVEYKKIGGRLVGTNQIPSRAWLDGYDQAWELLGARREVRKLTELADQAKAQCPRVVSWLERRPVRALDLADAWPRLLATVRWIDECERPGMYVRQVDVPGVDTKFIEKNRRVLAELLDLQLDPARIDQAAPDFEGRYGFARKPAYVRLRTAVPGARFSEMAVRADEFTARPPGITRAYIVENEITYLAFPLAPDAIVLFGDGYAVNVLERLAWLAELELVYWGDIDTHGFAILNRLRHRFPGARSILMDRETLLAHQAQWVTESTPTRAVLDLLTPDEQELYTDLVGGTLGPAIRLEQERISFAAVEHARSAVFLSYVHRGDPPRPRRSGR</sequence>
<gene>
    <name evidence="3" type="ORF">EAS64_02910</name>
</gene>
<reference evidence="3 4" key="1">
    <citation type="submission" date="2018-11" db="EMBL/GenBank/DDBJ databases">
        <title>Trebonia kvetii gen.nov., sp.nov., a novel acidophilic actinobacterium, and proposal of the new actinobacterial family Treboniaceae fam. nov.</title>
        <authorList>
            <person name="Rapoport D."/>
            <person name="Sagova-Mareckova M."/>
            <person name="Sedlacek I."/>
            <person name="Provaznik J."/>
            <person name="Kralova S."/>
            <person name="Pavlinic D."/>
            <person name="Benes V."/>
            <person name="Kopecky J."/>
        </authorList>
    </citation>
    <scope>NUCLEOTIDE SEQUENCE [LARGE SCALE GENOMIC DNA]</scope>
    <source>
        <strain evidence="3 4">15Tr583</strain>
    </source>
</reference>
<dbReference type="EMBL" id="RPFW01000001">
    <property type="protein sequence ID" value="TVZ06389.1"/>
    <property type="molecule type" value="Genomic_DNA"/>
</dbReference>
<accession>A0A6P2C4P0</accession>
<name>A0A6P2C4P0_9ACTN</name>
<dbReference type="OrthoDB" id="322908at2"/>
<dbReference type="InterPro" id="IPR014544">
    <property type="entry name" value="UCP028408"/>
</dbReference>
<comment type="caution">
    <text evidence="3">The sequence shown here is derived from an EMBL/GenBank/DDBJ whole genome shotgun (WGS) entry which is preliminary data.</text>
</comment>
<keyword evidence="4" id="KW-1185">Reference proteome</keyword>
<protein>
    <recommendedName>
        <fullName evidence="5">DUF3322 and DUF2220 domain-containing protein</fullName>
    </recommendedName>
</protein>
<evidence type="ECO:0000313" key="4">
    <source>
        <dbReference type="Proteomes" id="UP000460272"/>
    </source>
</evidence>
<organism evidence="3 4">
    <name type="scientific">Trebonia kvetii</name>
    <dbReference type="NCBI Taxonomy" id="2480626"/>
    <lineage>
        <taxon>Bacteria</taxon>
        <taxon>Bacillati</taxon>
        <taxon>Actinomycetota</taxon>
        <taxon>Actinomycetes</taxon>
        <taxon>Streptosporangiales</taxon>
        <taxon>Treboniaceae</taxon>
        <taxon>Trebonia</taxon>
    </lineage>
</organism>
<feature type="domain" description="DUF3322" evidence="2">
    <location>
        <begin position="13"/>
        <end position="193"/>
    </location>
</feature>
<dbReference type="Pfam" id="PF09983">
    <property type="entry name" value="JetD_C"/>
    <property type="match status" value="1"/>
</dbReference>
<dbReference type="AlphaFoldDB" id="A0A6P2C4P0"/>
<evidence type="ECO:0008006" key="5">
    <source>
        <dbReference type="Google" id="ProtNLM"/>
    </source>
</evidence>
<dbReference type="InterPro" id="IPR024534">
    <property type="entry name" value="JetD_C"/>
</dbReference>
<dbReference type="RefSeq" id="WP_145851144.1">
    <property type="nucleotide sequence ID" value="NZ_RPFW01000001.1"/>
</dbReference>
<dbReference type="InterPro" id="IPR024537">
    <property type="entry name" value="DUF3322"/>
</dbReference>
<feature type="domain" description="Wadjet protein JetD C-terminal" evidence="1">
    <location>
        <begin position="213"/>
        <end position="383"/>
    </location>
</feature>
<proteinExistence type="predicted"/>
<dbReference type="PIRSF" id="PIRSF028408">
    <property type="entry name" value="UCP028408"/>
    <property type="match status" value="1"/>
</dbReference>
<evidence type="ECO:0000259" key="1">
    <source>
        <dbReference type="Pfam" id="PF09983"/>
    </source>
</evidence>
<dbReference type="Pfam" id="PF11795">
    <property type="entry name" value="DUF3322"/>
    <property type="match status" value="1"/>
</dbReference>
<evidence type="ECO:0000313" key="3">
    <source>
        <dbReference type="EMBL" id="TVZ06389.1"/>
    </source>
</evidence>
<evidence type="ECO:0000259" key="2">
    <source>
        <dbReference type="Pfam" id="PF11795"/>
    </source>
</evidence>